<feature type="region of interest" description="Disordered" evidence="1">
    <location>
        <begin position="40"/>
        <end position="93"/>
    </location>
</feature>
<protein>
    <submittedName>
        <fullName evidence="2">Uncharacterized protein</fullName>
    </submittedName>
</protein>
<evidence type="ECO:0000313" key="2">
    <source>
        <dbReference type="EMBL" id="KAL2846964.1"/>
    </source>
</evidence>
<organism evidence="2 3">
    <name type="scientific">Aspergillus pseudoustus</name>
    <dbReference type="NCBI Taxonomy" id="1810923"/>
    <lineage>
        <taxon>Eukaryota</taxon>
        <taxon>Fungi</taxon>
        <taxon>Dikarya</taxon>
        <taxon>Ascomycota</taxon>
        <taxon>Pezizomycotina</taxon>
        <taxon>Eurotiomycetes</taxon>
        <taxon>Eurotiomycetidae</taxon>
        <taxon>Eurotiales</taxon>
        <taxon>Aspergillaceae</taxon>
        <taxon>Aspergillus</taxon>
        <taxon>Aspergillus subgen. Nidulantes</taxon>
    </lineage>
</organism>
<gene>
    <name evidence="2" type="ORF">BJY01DRAFT_169010</name>
</gene>
<keyword evidence="3" id="KW-1185">Reference proteome</keyword>
<name>A0ABR4K415_9EURO</name>
<dbReference type="EMBL" id="JBFXLU010000059">
    <property type="protein sequence ID" value="KAL2846964.1"/>
    <property type="molecule type" value="Genomic_DNA"/>
</dbReference>
<accession>A0ABR4K415</accession>
<proteinExistence type="predicted"/>
<sequence>MVLYGRSAGRFLYIFRFKNNSPSNSRSPRWLAFRARTSRRVPATSGTSSVRLCTTRLSPSPERRERRPQNESTTGALATPSVKASNRTRQGSIPCSQTQFAVCSATETGLVSK</sequence>
<feature type="compositionally biased region" description="Polar residues" evidence="1">
    <location>
        <begin position="82"/>
        <end position="93"/>
    </location>
</feature>
<evidence type="ECO:0000313" key="3">
    <source>
        <dbReference type="Proteomes" id="UP001610446"/>
    </source>
</evidence>
<evidence type="ECO:0000256" key="1">
    <source>
        <dbReference type="SAM" id="MobiDB-lite"/>
    </source>
</evidence>
<dbReference type="Proteomes" id="UP001610446">
    <property type="component" value="Unassembled WGS sequence"/>
</dbReference>
<reference evidence="2 3" key="1">
    <citation type="submission" date="2024-07" db="EMBL/GenBank/DDBJ databases">
        <title>Section-level genome sequencing and comparative genomics of Aspergillus sections Usti and Cavernicolus.</title>
        <authorList>
            <consortium name="Lawrence Berkeley National Laboratory"/>
            <person name="Nybo J.L."/>
            <person name="Vesth T.C."/>
            <person name="Theobald S."/>
            <person name="Frisvad J.C."/>
            <person name="Larsen T.O."/>
            <person name="Kjaerboelling I."/>
            <person name="Rothschild-Mancinelli K."/>
            <person name="Lyhne E.K."/>
            <person name="Kogle M.E."/>
            <person name="Barry K."/>
            <person name="Clum A."/>
            <person name="Na H."/>
            <person name="Ledsgaard L."/>
            <person name="Lin J."/>
            <person name="Lipzen A."/>
            <person name="Kuo A."/>
            <person name="Riley R."/>
            <person name="Mondo S."/>
            <person name="Labutti K."/>
            <person name="Haridas S."/>
            <person name="Pangalinan J."/>
            <person name="Salamov A.A."/>
            <person name="Simmons B.A."/>
            <person name="Magnuson J.K."/>
            <person name="Chen J."/>
            <person name="Drula E."/>
            <person name="Henrissat B."/>
            <person name="Wiebenga A."/>
            <person name="Lubbers R.J."/>
            <person name="Gomes A.C."/>
            <person name="Makela M.R."/>
            <person name="Stajich J."/>
            <person name="Grigoriev I.V."/>
            <person name="Mortensen U.H."/>
            <person name="De Vries R.P."/>
            <person name="Baker S.E."/>
            <person name="Andersen M.R."/>
        </authorList>
    </citation>
    <scope>NUCLEOTIDE SEQUENCE [LARGE SCALE GENOMIC DNA]</scope>
    <source>
        <strain evidence="2 3">CBS 123904</strain>
    </source>
</reference>
<comment type="caution">
    <text evidence="2">The sequence shown here is derived from an EMBL/GenBank/DDBJ whole genome shotgun (WGS) entry which is preliminary data.</text>
</comment>